<evidence type="ECO:0000256" key="1">
    <source>
        <dbReference type="SAM" id="Phobius"/>
    </source>
</evidence>
<dbReference type="EMBL" id="CACRTO010000017">
    <property type="protein sequence ID" value="VYU17701.1"/>
    <property type="molecule type" value="Genomic_DNA"/>
</dbReference>
<protein>
    <submittedName>
        <fullName evidence="2">YbbR-like protein</fullName>
    </submittedName>
</protein>
<evidence type="ECO:0000313" key="2">
    <source>
        <dbReference type="EMBL" id="VYU17701.1"/>
    </source>
</evidence>
<accession>A0A6N3CT34</accession>
<dbReference type="AlphaFoldDB" id="A0A6N3CT34"/>
<dbReference type="PANTHER" id="PTHR37804">
    <property type="entry name" value="CDAA REGULATORY PROTEIN CDAR"/>
    <property type="match status" value="1"/>
</dbReference>
<organism evidence="2">
    <name type="scientific">Clostridium tertium</name>
    <dbReference type="NCBI Taxonomy" id="1559"/>
    <lineage>
        <taxon>Bacteria</taxon>
        <taxon>Bacillati</taxon>
        <taxon>Bacillota</taxon>
        <taxon>Clostridia</taxon>
        <taxon>Eubacteriales</taxon>
        <taxon>Clostridiaceae</taxon>
        <taxon>Clostridium</taxon>
    </lineage>
</organism>
<dbReference type="InterPro" id="IPR012505">
    <property type="entry name" value="YbbR"/>
</dbReference>
<dbReference type="InterPro" id="IPR053154">
    <property type="entry name" value="c-di-AMP_regulator"/>
</dbReference>
<dbReference type="PANTHER" id="PTHR37804:SF1">
    <property type="entry name" value="CDAA REGULATORY PROTEIN CDAR"/>
    <property type="match status" value="1"/>
</dbReference>
<gene>
    <name evidence="2" type="ORF">CTLFYP3_01670</name>
</gene>
<dbReference type="RefSeq" id="WP_156626148.1">
    <property type="nucleotide sequence ID" value="NZ_CACRTO010000017.1"/>
</dbReference>
<keyword evidence="1" id="KW-0472">Membrane</keyword>
<reference evidence="2" key="1">
    <citation type="submission" date="2019-11" db="EMBL/GenBank/DDBJ databases">
        <authorList>
            <person name="Feng L."/>
        </authorList>
    </citation>
    <scope>NUCLEOTIDE SEQUENCE</scope>
    <source>
        <strain evidence="2">CTertiumLFYP3</strain>
    </source>
</reference>
<dbReference type="Pfam" id="PF07949">
    <property type="entry name" value="YbbR"/>
    <property type="match status" value="4"/>
</dbReference>
<keyword evidence="1" id="KW-1133">Transmembrane helix</keyword>
<sequence>MDNKEKNKLIVPIICLLLSIGLWVYVTNVENKIRTTEISKIPVELVNLDALTSSKLALSPNQEFYVTLKVEGNTNDINKIKKSDFKLQVDLSEYAWKKGTNKVPVSIVDYPISISIRNTNTLTIQVNIEDMVEKNLPVTSNIKVKTKQGYFASEPTISPEEIKISGPESSVNSVSKLIINDSKEEVSEDIIGNYEIIPVDEHGDEVEGITLSQGTAKVEIKVSKGKSVKINISTVGTLPSGVKLKSLESSRKTVEILGPKEILDTINEVTTTPIDLSSITNSQDVNLSINIPEGVKVAQGEEQLSVRVNLVGIISKDFSIKYSLSGANQGLKITPSKDVIKVTIKGFEDEISSVSADKIKASIDLSSYKEEGTFEVTPKVSLDGLNTNYSVSYVEPISVTVVKEVAQGDNNNNSNDNNNNND</sequence>
<feature type="transmembrane region" description="Helical" evidence="1">
    <location>
        <begin position="9"/>
        <end position="26"/>
    </location>
</feature>
<dbReference type="Gene3D" id="2.170.120.30">
    <property type="match status" value="2"/>
</dbReference>
<proteinExistence type="predicted"/>
<keyword evidence="1" id="KW-0812">Transmembrane</keyword>
<name>A0A6N3CT34_9CLOT</name>
<dbReference type="Gene3D" id="2.170.120.40">
    <property type="entry name" value="YbbR-like domain"/>
    <property type="match status" value="2"/>
</dbReference>